<evidence type="ECO:0000313" key="2">
    <source>
        <dbReference type="EMBL" id="SFO92189.1"/>
    </source>
</evidence>
<gene>
    <name evidence="2" type="ORF">SAMN05421805_12922</name>
</gene>
<dbReference type="Gene3D" id="3.40.605.10">
    <property type="entry name" value="Aldehyde Dehydrogenase, Chain A, domain 1"/>
    <property type="match status" value="1"/>
</dbReference>
<dbReference type="InterPro" id="IPR016161">
    <property type="entry name" value="Ald_DH/histidinol_DH"/>
</dbReference>
<protein>
    <submittedName>
        <fullName evidence="2">NADP-dependent aldehyde dehydrogenase</fullName>
    </submittedName>
</protein>
<dbReference type="SUPFAM" id="SSF53720">
    <property type="entry name" value="ALDH-like"/>
    <property type="match status" value="1"/>
</dbReference>
<dbReference type="InterPro" id="IPR016162">
    <property type="entry name" value="Ald_DH_N"/>
</dbReference>
<accession>A0A1I5L4E2</accession>
<proteinExistence type="predicted"/>
<dbReference type="EMBL" id="FOUP01000029">
    <property type="protein sequence ID" value="SFO92189.1"/>
    <property type="molecule type" value="Genomic_DNA"/>
</dbReference>
<dbReference type="GO" id="GO:0016491">
    <property type="term" value="F:oxidoreductase activity"/>
    <property type="evidence" value="ECO:0007669"/>
    <property type="project" value="UniProtKB-KW"/>
</dbReference>
<organism evidence="2 3">
    <name type="scientific">Saccharopolyspora antimicrobica</name>
    <dbReference type="NCBI Taxonomy" id="455193"/>
    <lineage>
        <taxon>Bacteria</taxon>
        <taxon>Bacillati</taxon>
        <taxon>Actinomycetota</taxon>
        <taxon>Actinomycetes</taxon>
        <taxon>Pseudonocardiales</taxon>
        <taxon>Pseudonocardiaceae</taxon>
        <taxon>Saccharopolyspora</taxon>
    </lineage>
</organism>
<evidence type="ECO:0000313" key="3">
    <source>
        <dbReference type="Proteomes" id="UP000199398"/>
    </source>
</evidence>
<evidence type="ECO:0000256" key="1">
    <source>
        <dbReference type="ARBA" id="ARBA00023002"/>
    </source>
</evidence>
<reference evidence="2 3" key="1">
    <citation type="submission" date="2016-10" db="EMBL/GenBank/DDBJ databases">
        <authorList>
            <person name="de Groot N.N."/>
        </authorList>
    </citation>
    <scope>NUCLEOTIDE SEQUENCE [LARGE SCALE GENOMIC DNA]</scope>
    <source>
        <strain evidence="2 3">CPCC 201259</strain>
    </source>
</reference>
<keyword evidence="1" id="KW-0560">Oxidoreductase</keyword>
<dbReference type="STRING" id="455193.SAMN05421805_12922"/>
<sequence length="90" mass="9649">MRAGSWARARIDPPERKLPVLELKAGRILFNGWPTGVEVGHAMVHGGPFPATSDSRTTSVGTLAIERFLRPVAYQDVPAALLPSAIADDT</sequence>
<name>A0A1I5L4E2_9PSEU</name>
<dbReference type="Proteomes" id="UP000199398">
    <property type="component" value="Unassembled WGS sequence"/>
</dbReference>
<dbReference type="AlphaFoldDB" id="A0A1I5L4E2"/>